<dbReference type="InterPro" id="IPR002130">
    <property type="entry name" value="Cyclophilin-type_PPIase_dom"/>
</dbReference>
<accession>A0ABV6V1Y8</accession>
<proteinExistence type="predicted"/>
<dbReference type="EC" id="5.2.1.8" evidence="1"/>
<keyword evidence="2" id="KW-1185">Reference proteome</keyword>
<sequence>MAPNDRPSKPLPKDKEKRRRELERLKYERQAQKRAQAVSRARKRTAIVGAIVVVVAGIGAGTWAVAGTGHKKAAAKSPTASASAAPSSSASAGPKAGSAHLAGCSTPAAGKPGTKQWKTEPAMSISTTATYTATLSTNCGPITLKLDAAAAPHTVNSFAFLASQHYFDHVSCHRLTTGGLSVLQCGDPTGTGSGTPGYTIKDENLTAPAIKGGTYPAGTVAMANSGPNTNGSQFFLVYKDSQLPASYTPFGTITGGLDTLTKIAAAGTDNANATGDGHPLQTVVMNTVTVKKG</sequence>
<dbReference type="InterPro" id="IPR029000">
    <property type="entry name" value="Cyclophilin-like_dom_sf"/>
</dbReference>
<dbReference type="EMBL" id="JBHEZX010000001">
    <property type="protein sequence ID" value="MFC1407734.1"/>
    <property type="molecule type" value="Genomic_DNA"/>
</dbReference>
<dbReference type="PROSITE" id="PS50072">
    <property type="entry name" value="CSA_PPIASE_2"/>
    <property type="match status" value="1"/>
</dbReference>
<gene>
    <name evidence="1" type="ORF">ACEZDG_00370</name>
</gene>
<keyword evidence="1" id="KW-0413">Isomerase</keyword>
<evidence type="ECO:0000313" key="1">
    <source>
        <dbReference type="EMBL" id="MFC1407734.1"/>
    </source>
</evidence>
<reference evidence="1 2" key="1">
    <citation type="submission" date="2024-09" db="EMBL/GenBank/DDBJ databases">
        <authorList>
            <person name="Lee S.D."/>
        </authorList>
    </citation>
    <scope>NUCLEOTIDE SEQUENCE [LARGE SCALE GENOMIC DNA]</scope>
    <source>
        <strain evidence="1 2">N1-1</strain>
    </source>
</reference>
<dbReference type="Gene3D" id="2.40.100.10">
    <property type="entry name" value="Cyclophilin-like"/>
    <property type="match status" value="1"/>
</dbReference>
<dbReference type="PANTHER" id="PTHR45625:SF3">
    <property type="entry name" value="PEPTIDYL-PROLYL CIS-TRANS ISOMERASE B-RELATED"/>
    <property type="match status" value="1"/>
</dbReference>
<dbReference type="CDD" id="cd00317">
    <property type="entry name" value="cyclophilin"/>
    <property type="match status" value="1"/>
</dbReference>
<comment type="caution">
    <text evidence="1">The sequence shown here is derived from an EMBL/GenBank/DDBJ whole genome shotgun (WGS) entry which is preliminary data.</text>
</comment>
<dbReference type="Proteomes" id="UP001592582">
    <property type="component" value="Unassembled WGS sequence"/>
</dbReference>
<dbReference type="PRINTS" id="PR00153">
    <property type="entry name" value="CSAPPISMRASE"/>
</dbReference>
<dbReference type="PANTHER" id="PTHR45625">
    <property type="entry name" value="PEPTIDYL-PROLYL CIS-TRANS ISOMERASE-RELATED"/>
    <property type="match status" value="1"/>
</dbReference>
<dbReference type="InterPro" id="IPR044666">
    <property type="entry name" value="Cyclophilin_A-like"/>
</dbReference>
<name>A0ABV6V1Y8_9ACTN</name>
<protein>
    <submittedName>
        <fullName evidence="1">Peptidylprolyl isomerase</fullName>
        <ecNumber evidence="1">5.2.1.8</ecNumber>
    </submittedName>
</protein>
<dbReference type="Pfam" id="PF00160">
    <property type="entry name" value="Pro_isomerase"/>
    <property type="match status" value="1"/>
</dbReference>
<evidence type="ECO:0000313" key="2">
    <source>
        <dbReference type="Proteomes" id="UP001592582"/>
    </source>
</evidence>
<dbReference type="SUPFAM" id="SSF50891">
    <property type="entry name" value="Cyclophilin-like"/>
    <property type="match status" value="1"/>
</dbReference>
<organism evidence="1 2">
    <name type="scientific">Streptacidiphilus alkalitolerans</name>
    <dbReference type="NCBI Taxonomy" id="3342712"/>
    <lineage>
        <taxon>Bacteria</taxon>
        <taxon>Bacillati</taxon>
        <taxon>Actinomycetota</taxon>
        <taxon>Actinomycetes</taxon>
        <taxon>Kitasatosporales</taxon>
        <taxon>Streptomycetaceae</taxon>
        <taxon>Streptacidiphilus</taxon>
    </lineage>
</organism>
<dbReference type="GO" id="GO:0003755">
    <property type="term" value="F:peptidyl-prolyl cis-trans isomerase activity"/>
    <property type="evidence" value="ECO:0007669"/>
    <property type="project" value="UniProtKB-EC"/>
</dbReference>